<reference evidence="7 8" key="1">
    <citation type="journal article" date="2013" name="Genome Announc.">
        <title>Complete Genome Sequence of the Probiotic Bifidobacterium thermophilum Strain RBL67.</title>
        <authorList>
            <person name="Jans C."/>
            <person name="Lacroix C."/>
            <person name="Follador R."/>
            <person name="Stevens M.J."/>
        </authorList>
    </citation>
    <scope>NUCLEOTIDE SEQUENCE [LARGE SCALE GENOMIC DNA]</scope>
    <source>
        <strain evidence="7 8">RBL67</strain>
    </source>
</reference>
<keyword evidence="3 4" id="KW-0949">S-adenosyl-L-methionine</keyword>
<dbReference type="GO" id="GO:0102559">
    <property type="term" value="F:peptide chain release factor N(5)-glutamine methyltransferase activity"/>
    <property type="evidence" value="ECO:0007669"/>
    <property type="project" value="UniProtKB-EC"/>
</dbReference>
<accession>M4RHA7</accession>
<organism evidence="7 8">
    <name type="scientific">Bifidobacterium thermophilum RBL67</name>
    <dbReference type="NCBI Taxonomy" id="1254439"/>
    <lineage>
        <taxon>Bacteria</taxon>
        <taxon>Bacillati</taxon>
        <taxon>Actinomycetota</taxon>
        <taxon>Actinomycetes</taxon>
        <taxon>Bifidobacteriales</taxon>
        <taxon>Bifidobacteriaceae</taxon>
        <taxon>Bifidobacterium</taxon>
    </lineage>
</organism>
<evidence type="ECO:0000313" key="7">
    <source>
        <dbReference type="EMBL" id="AGH41564.1"/>
    </source>
</evidence>
<dbReference type="InterPro" id="IPR050320">
    <property type="entry name" value="N5-glutamine_MTase"/>
</dbReference>
<dbReference type="InterPro" id="IPR002052">
    <property type="entry name" value="DNA_methylase_N6_adenine_CS"/>
</dbReference>
<feature type="binding site" evidence="4">
    <location>
        <position position="244"/>
    </location>
    <ligand>
        <name>S-adenosyl-L-methionine</name>
        <dbReference type="ChEBI" id="CHEBI:59789"/>
    </ligand>
</feature>
<dbReference type="InterPro" id="IPR029063">
    <property type="entry name" value="SAM-dependent_MTases_sf"/>
</dbReference>
<dbReference type="PANTHER" id="PTHR18895">
    <property type="entry name" value="HEMK METHYLTRANSFERASE"/>
    <property type="match status" value="1"/>
</dbReference>
<dbReference type="NCBIfam" id="TIGR00536">
    <property type="entry name" value="hemK_fam"/>
    <property type="match status" value="1"/>
</dbReference>
<comment type="similarity">
    <text evidence="4">Belongs to the protein N5-glutamine methyltransferase family. PrmC subfamily.</text>
</comment>
<dbReference type="PANTHER" id="PTHR18895:SF74">
    <property type="entry name" value="MTRF1L RELEASE FACTOR GLUTAMINE METHYLTRANSFERASE"/>
    <property type="match status" value="1"/>
</dbReference>
<dbReference type="SUPFAM" id="SSF53335">
    <property type="entry name" value="S-adenosyl-L-methionine-dependent methyltransferases"/>
    <property type="match status" value="1"/>
</dbReference>
<comment type="function">
    <text evidence="4">Methylates the class 1 translation termination release factors RF1/PrfA and RF2/PrfB on the glutamine residue of the universally conserved GGQ motif.</text>
</comment>
<evidence type="ECO:0000259" key="6">
    <source>
        <dbReference type="Pfam" id="PF17827"/>
    </source>
</evidence>
<dbReference type="KEGG" id="btp:D805_1297"/>
<dbReference type="NCBIfam" id="TIGR03534">
    <property type="entry name" value="RF_mod_PrmC"/>
    <property type="match status" value="1"/>
</dbReference>
<name>M4RHA7_9BIFI</name>
<dbReference type="AlphaFoldDB" id="M4RHA7"/>
<dbReference type="PROSITE" id="PS00092">
    <property type="entry name" value="N6_MTASE"/>
    <property type="match status" value="1"/>
</dbReference>
<evidence type="ECO:0000313" key="8">
    <source>
        <dbReference type="Proteomes" id="UP000011835"/>
    </source>
</evidence>
<evidence type="ECO:0000256" key="1">
    <source>
        <dbReference type="ARBA" id="ARBA00022603"/>
    </source>
</evidence>
<dbReference type="EC" id="2.1.1.297" evidence="4"/>
<comment type="catalytic activity">
    <reaction evidence="4">
        <text>L-glutaminyl-[peptide chain release factor] + S-adenosyl-L-methionine = N(5)-methyl-L-glutaminyl-[peptide chain release factor] + S-adenosyl-L-homocysteine + H(+)</text>
        <dbReference type="Rhea" id="RHEA:42896"/>
        <dbReference type="Rhea" id="RHEA-COMP:10271"/>
        <dbReference type="Rhea" id="RHEA-COMP:10272"/>
        <dbReference type="ChEBI" id="CHEBI:15378"/>
        <dbReference type="ChEBI" id="CHEBI:30011"/>
        <dbReference type="ChEBI" id="CHEBI:57856"/>
        <dbReference type="ChEBI" id="CHEBI:59789"/>
        <dbReference type="ChEBI" id="CHEBI:61891"/>
        <dbReference type="EC" id="2.1.1.297"/>
    </reaction>
</comment>
<dbReference type="HAMAP" id="MF_02126">
    <property type="entry name" value="RF_methyltr_PrmC"/>
    <property type="match status" value="1"/>
</dbReference>
<dbReference type="Proteomes" id="UP000011835">
    <property type="component" value="Chromosome"/>
</dbReference>
<proteinExistence type="inferred from homology"/>
<feature type="domain" description="Release factor glutamine methyltransferase N-terminal" evidence="6">
    <location>
        <begin position="47"/>
        <end position="121"/>
    </location>
</feature>
<protein>
    <recommendedName>
        <fullName evidence="4">Release factor glutamine methyltransferase</fullName>
        <shortName evidence="4">RF MTase</shortName>
        <ecNumber evidence="4">2.1.1.297</ecNumber>
    </recommendedName>
    <alternativeName>
        <fullName evidence="4">N5-glutamine methyltransferase PrmC</fullName>
    </alternativeName>
    <alternativeName>
        <fullName evidence="4">Protein-(glutamine-N5) MTase PrmC</fullName>
    </alternativeName>
    <alternativeName>
        <fullName evidence="4">Protein-glutamine N-methyltransferase PrmC</fullName>
    </alternativeName>
</protein>
<dbReference type="CDD" id="cd02440">
    <property type="entry name" value="AdoMet_MTases"/>
    <property type="match status" value="1"/>
</dbReference>
<dbReference type="Gene3D" id="3.40.50.150">
    <property type="entry name" value="Vaccinia Virus protein VP39"/>
    <property type="match status" value="1"/>
</dbReference>
<dbReference type="HOGENOM" id="CLU_018398_4_0_11"/>
<dbReference type="InterPro" id="IPR019874">
    <property type="entry name" value="RF_methyltr_PrmC"/>
</dbReference>
<keyword evidence="8" id="KW-1185">Reference proteome</keyword>
<keyword evidence="2 4" id="KW-0808">Transferase</keyword>
<dbReference type="Gene3D" id="1.10.8.10">
    <property type="entry name" value="DNA helicase RuvA subunit, C-terminal domain"/>
    <property type="match status" value="1"/>
</dbReference>
<dbReference type="EMBL" id="CP004346">
    <property type="protein sequence ID" value="AGH41564.1"/>
    <property type="molecule type" value="Genomic_DNA"/>
</dbReference>
<keyword evidence="1 4" id="KW-0489">Methyltransferase</keyword>
<evidence type="ECO:0000256" key="2">
    <source>
        <dbReference type="ARBA" id="ARBA00022679"/>
    </source>
</evidence>
<feature type="binding site" evidence="4">
    <location>
        <begin position="244"/>
        <end position="247"/>
    </location>
    <ligand>
        <name>substrate</name>
    </ligand>
</feature>
<dbReference type="InterPro" id="IPR004556">
    <property type="entry name" value="HemK-like"/>
</dbReference>
<evidence type="ECO:0000256" key="3">
    <source>
        <dbReference type="ARBA" id="ARBA00022691"/>
    </source>
</evidence>
<dbReference type="Pfam" id="PF17827">
    <property type="entry name" value="PrmC_N"/>
    <property type="match status" value="1"/>
</dbReference>
<comment type="caution">
    <text evidence="4">Lacks conserved residue(s) required for the propagation of feature annotation.</text>
</comment>
<dbReference type="InterPro" id="IPR040758">
    <property type="entry name" value="PrmC_N"/>
</dbReference>
<dbReference type="PATRIC" id="fig|1254439.12.peg.1290"/>
<feature type="region of interest" description="Disordered" evidence="5">
    <location>
        <begin position="1"/>
        <end position="35"/>
    </location>
</feature>
<dbReference type="Pfam" id="PF03602">
    <property type="entry name" value="Cons_hypoth95"/>
    <property type="match status" value="1"/>
</dbReference>
<feature type="binding site" evidence="4">
    <location>
        <position position="191"/>
    </location>
    <ligand>
        <name>S-adenosyl-L-methionine</name>
        <dbReference type="ChEBI" id="CHEBI:59789"/>
    </ligand>
</feature>
<sequence>MTVWRHDDQTAMRHDLHDQHRRHDRQSPGMVQSKGVLSRMGIETLRQMLAEATDRLKDAGIETARYDARLLFAEACDTSPRDIDKALLMGDGFEASDRQLADFHSMMDRRASREPLQYIVGHVPFRYLDLQVGPGVFIPRQETEVVVQAGIDWLTRESLYAPKVVDLCAGSGAIGLSIVTEVRGAEVWAVEKYPETLAWTKRNAKLVAGNDPAAGYNYHLQAGDATDTTTLAALDGSVDLVVTNPPYVPMSQPPQQPEVRDYDPQAALYGGSADGTLIPEQIVRRSAALLRKGGALVLEHDITQADRMLTYALSNGFSQARTGLDYTSRPRYLFAIK</sequence>
<dbReference type="GO" id="GO:0003676">
    <property type="term" value="F:nucleic acid binding"/>
    <property type="evidence" value="ECO:0007669"/>
    <property type="project" value="InterPro"/>
</dbReference>
<evidence type="ECO:0000256" key="4">
    <source>
        <dbReference type="HAMAP-Rule" id="MF_02126"/>
    </source>
</evidence>
<gene>
    <name evidence="4" type="primary">prmC</name>
    <name evidence="7" type="ORF">D805_1297</name>
</gene>
<dbReference type="GO" id="GO:0032259">
    <property type="term" value="P:methylation"/>
    <property type="evidence" value="ECO:0007669"/>
    <property type="project" value="UniProtKB-KW"/>
</dbReference>
<evidence type="ECO:0000256" key="5">
    <source>
        <dbReference type="SAM" id="MobiDB-lite"/>
    </source>
</evidence>
<feature type="compositionally biased region" description="Basic and acidic residues" evidence="5">
    <location>
        <begin position="1"/>
        <end position="18"/>
    </location>
</feature>